<dbReference type="RefSeq" id="WP_053223688.1">
    <property type="nucleotide sequence ID" value="NZ_JSVA01000010.1"/>
</dbReference>
<dbReference type="PROSITE" id="PS51186">
    <property type="entry name" value="GNAT"/>
    <property type="match status" value="1"/>
</dbReference>
<dbReference type="InterPro" id="IPR016181">
    <property type="entry name" value="Acyl_CoA_acyltransferase"/>
</dbReference>
<dbReference type="GO" id="GO:0016747">
    <property type="term" value="F:acyltransferase activity, transferring groups other than amino-acyl groups"/>
    <property type="evidence" value="ECO:0007669"/>
    <property type="project" value="InterPro"/>
</dbReference>
<dbReference type="CDD" id="cd04301">
    <property type="entry name" value="NAT_SF"/>
    <property type="match status" value="1"/>
</dbReference>
<sequence>MIRVKKVENKEELDLAFAIREKVFIEEQLCDREEEFDEFDAESTHFIAYYQGEPAGTSRYRTTKKGVKLERFAVYEEYRGKGVGKRLVQMVLADVENNVAKPGTLIYLHAQLTAMPLYSKYGFTKVGEKFVEAGIEHFEMRKTL</sequence>
<organism evidence="2 3">
    <name type="scientific">Roseivirga seohaensis subsp. aquiponti</name>
    <dbReference type="NCBI Taxonomy" id="1566026"/>
    <lineage>
        <taxon>Bacteria</taxon>
        <taxon>Pseudomonadati</taxon>
        <taxon>Bacteroidota</taxon>
        <taxon>Cytophagia</taxon>
        <taxon>Cytophagales</taxon>
        <taxon>Roseivirgaceae</taxon>
        <taxon>Roseivirga</taxon>
    </lineage>
</organism>
<keyword evidence="3" id="KW-1185">Reference proteome</keyword>
<gene>
    <name evidence="2" type="ORF">OB69_10560</name>
</gene>
<dbReference type="EMBL" id="JSVA01000010">
    <property type="protein sequence ID" value="KOF02743.1"/>
    <property type="molecule type" value="Genomic_DNA"/>
</dbReference>
<keyword evidence="2" id="KW-0808">Transferase</keyword>
<evidence type="ECO:0000313" key="3">
    <source>
        <dbReference type="Proteomes" id="UP000036908"/>
    </source>
</evidence>
<feature type="domain" description="N-acetyltransferase" evidence="1">
    <location>
        <begin position="2"/>
        <end position="144"/>
    </location>
</feature>
<dbReference type="Pfam" id="PF13673">
    <property type="entry name" value="Acetyltransf_10"/>
    <property type="match status" value="1"/>
</dbReference>
<comment type="caution">
    <text evidence="2">The sequence shown here is derived from an EMBL/GenBank/DDBJ whole genome shotgun (WGS) entry which is preliminary data.</text>
</comment>
<protein>
    <submittedName>
        <fullName evidence="2">GNAT family acetyltransferase</fullName>
    </submittedName>
</protein>
<name>A0A0L8AJX5_9BACT</name>
<dbReference type="Gene3D" id="3.40.630.30">
    <property type="match status" value="1"/>
</dbReference>
<evidence type="ECO:0000313" key="2">
    <source>
        <dbReference type="EMBL" id="KOF02743.1"/>
    </source>
</evidence>
<evidence type="ECO:0000259" key="1">
    <source>
        <dbReference type="PROSITE" id="PS51186"/>
    </source>
</evidence>
<accession>A0A0L8AJX5</accession>
<dbReference type="AlphaFoldDB" id="A0A0L8AJX5"/>
<dbReference type="OrthoDB" id="9796171at2"/>
<dbReference type="SUPFAM" id="SSF55729">
    <property type="entry name" value="Acyl-CoA N-acyltransferases (Nat)"/>
    <property type="match status" value="1"/>
</dbReference>
<dbReference type="InterPro" id="IPR000182">
    <property type="entry name" value="GNAT_dom"/>
</dbReference>
<dbReference type="Proteomes" id="UP000036908">
    <property type="component" value="Unassembled WGS sequence"/>
</dbReference>
<reference evidence="3" key="1">
    <citation type="submission" date="2014-11" db="EMBL/GenBank/DDBJ databases">
        <title>Genome sequencing of Roseivirga sp. D-25.</title>
        <authorList>
            <person name="Selvaratnam C."/>
            <person name="Thevarajoo S."/>
            <person name="Goh K.M."/>
            <person name="Eee R."/>
            <person name="Chan K.-G."/>
            <person name="Chong C.S."/>
        </authorList>
    </citation>
    <scope>NUCLEOTIDE SEQUENCE [LARGE SCALE GENOMIC DNA]</scope>
    <source>
        <strain evidence="3">D-25</strain>
    </source>
</reference>
<dbReference type="PATRIC" id="fig|1566026.4.peg.397"/>
<proteinExistence type="predicted"/>